<proteinExistence type="predicted"/>
<dbReference type="OrthoDB" id="1724443at2759"/>
<evidence type="ECO:0000313" key="2">
    <source>
        <dbReference type="Proteomes" id="UP000035740"/>
    </source>
</evidence>
<dbReference type="OMA" id="WCGLAGC"/>
<accession>A0A0J8AZN0</accession>
<protein>
    <submittedName>
        <fullName evidence="1">Uncharacterized protein</fullName>
    </submittedName>
</protein>
<dbReference type="AlphaFoldDB" id="A0A0J8AZN0"/>
<keyword evidence="2" id="KW-1185">Reference proteome</keyword>
<gene>
    <name evidence="1" type="ORF">BVRB_023460</name>
</gene>
<sequence>MHNKGLGALASDASGQLNVFGHDSDAFGVNGAEVGVLEERNEVRLRGLLQRFHGRGLEAEVVLEVLCDLPDQPLEGQLSDQKVRGLLVPADLPKGHCAGPVAVRLLHASCGWCGLAGCLGGQLLAGCLASCGWCGLAGCLGGQLLAGCLASGGLAGGLFGACH</sequence>
<dbReference type="EMBL" id="KQ095086">
    <property type="protein sequence ID" value="KMS94234.1"/>
    <property type="molecule type" value="Genomic_DNA"/>
</dbReference>
<name>A0A0J8AZN0_BETVV</name>
<reference evidence="1 2" key="1">
    <citation type="journal article" date="2014" name="Nature">
        <title>The genome of the recently domesticated crop plant sugar beet (Beta vulgaris).</title>
        <authorList>
            <person name="Dohm J.C."/>
            <person name="Minoche A.E."/>
            <person name="Holtgrawe D."/>
            <person name="Capella-Gutierrez S."/>
            <person name="Zakrzewski F."/>
            <person name="Tafer H."/>
            <person name="Rupp O."/>
            <person name="Sorensen T.R."/>
            <person name="Stracke R."/>
            <person name="Reinhardt R."/>
            <person name="Goesmann A."/>
            <person name="Kraft T."/>
            <person name="Schulz B."/>
            <person name="Stadler P.F."/>
            <person name="Schmidt T."/>
            <person name="Gabaldon T."/>
            <person name="Lehrach H."/>
            <person name="Weisshaar B."/>
            <person name="Himmelbauer H."/>
        </authorList>
    </citation>
    <scope>NUCLEOTIDE SEQUENCE [LARGE SCALE GENOMIC DNA]</scope>
    <source>
        <tissue evidence="1">Taproot</tissue>
    </source>
</reference>
<dbReference type="Gramene" id="KMS94234">
    <property type="protein sequence ID" value="KMS94234"/>
    <property type="gene ID" value="BVRB_023460"/>
</dbReference>
<dbReference type="Proteomes" id="UP000035740">
    <property type="component" value="Unassembled WGS sequence"/>
</dbReference>
<evidence type="ECO:0000313" key="1">
    <source>
        <dbReference type="EMBL" id="KMS94234.1"/>
    </source>
</evidence>
<organism evidence="1 2">
    <name type="scientific">Beta vulgaris subsp. vulgaris</name>
    <name type="common">Beet</name>
    <dbReference type="NCBI Taxonomy" id="3555"/>
    <lineage>
        <taxon>Eukaryota</taxon>
        <taxon>Viridiplantae</taxon>
        <taxon>Streptophyta</taxon>
        <taxon>Embryophyta</taxon>
        <taxon>Tracheophyta</taxon>
        <taxon>Spermatophyta</taxon>
        <taxon>Magnoliopsida</taxon>
        <taxon>eudicotyledons</taxon>
        <taxon>Gunneridae</taxon>
        <taxon>Pentapetalae</taxon>
        <taxon>Caryophyllales</taxon>
        <taxon>Chenopodiaceae</taxon>
        <taxon>Betoideae</taxon>
        <taxon>Beta</taxon>
    </lineage>
</organism>